<dbReference type="GO" id="GO:0030424">
    <property type="term" value="C:axon"/>
    <property type="evidence" value="ECO:0007669"/>
    <property type="project" value="TreeGrafter"/>
</dbReference>
<feature type="domain" description="Ig-like" evidence="6">
    <location>
        <begin position="402"/>
        <end position="491"/>
    </location>
</feature>
<dbReference type="SUPFAM" id="SSF48726">
    <property type="entry name" value="Immunoglobulin"/>
    <property type="match status" value="5"/>
</dbReference>
<feature type="domain" description="Ig-like" evidence="6">
    <location>
        <begin position="138"/>
        <end position="207"/>
    </location>
</feature>
<dbReference type="InterPro" id="IPR003598">
    <property type="entry name" value="Ig_sub2"/>
</dbReference>
<sequence>MLFFGILGFGFLNVFHSLLARCEDPRLVIFPSKGALHTPAGKPFGLLCEAEAQKGAFTNMEWINSRGEIIPKGTPGVKEYGLNSLKLSFLNPKAEDSGIYKCTALYGSTKTLEVNINVTFYDDIQFENCESVQNLVVGREGFIRCRAFGNPQPDIHWEKNRQQLRSERVAVTPAGLEISPVTEEDGGLYTVEAFVRTTGASKHKSITVNVLSNPRIIELPEEFVVVEGEKYTIICRADGAEPLTYSWFDPQMQDLSGVEGFEVESGFLTIIRAERAAGGEYKCKVSNPVGEDEAVFRLEVQVRPNIVHFENLTREEGSSVEMECRAEGIPRPELSIRKDNSLQPLQDGQDIELEEAEEGDVSILLLRFSALRRSDDGLYFCKASNAAGDAETAGHLEVQFGPDMILTPTTQVKVRRPNPANLSCVAEANPTATLSWKFQNEPIEPTDERYEIHGHFSYGNLLVYTDENTEYEIFGMYTCEARNAIGENSINILLEEAIMRSSTAAPGIITQIVFYKVTPTTVTFRLLGPQDTGGLPITHYVMKYKNANYPDQAAILIEWPKDSPYVVSELEPRARYRFSVAARNQAGEGPWKSANYVMPEEATPEPPTIIAKQEELSDFPHRFL</sequence>
<gene>
    <name evidence="8" type="ORF">LARSCL_LOCUS22561</name>
</gene>
<dbReference type="PROSITE" id="PS50835">
    <property type="entry name" value="IG_LIKE"/>
    <property type="match status" value="5"/>
</dbReference>
<protein>
    <recommendedName>
        <fullName evidence="10">NCAM</fullName>
    </recommendedName>
</protein>
<feature type="chain" id="PRO_5043629020" description="NCAM" evidence="5">
    <location>
        <begin position="21"/>
        <end position="624"/>
    </location>
</feature>
<reference evidence="8 9" key="1">
    <citation type="submission" date="2024-04" db="EMBL/GenBank/DDBJ databases">
        <authorList>
            <person name="Rising A."/>
            <person name="Reimegard J."/>
            <person name="Sonavane S."/>
            <person name="Akerstrom W."/>
            <person name="Nylinder S."/>
            <person name="Hedman E."/>
            <person name="Kallberg Y."/>
        </authorList>
    </citation>
    <scope>NUCLEOTIDE SEQUENCE [LARGE SCALE GENOMIC DNA]</scope>
</reference>
<dbReference type="Gene3D" id="2.60.40.10">
    <property type="entry name" value="Immunoglobulins"/>
    <property type="match status" value="6"/>
</dbReference>
<dbReference type="InterPro" id="IPR013098">
    <property type="entry name" value="Ig_I-set"/>
</dbReference>
<accession>A0AAV2BYY5</accession>
<dbReference type="InterPro" id="IPR050958">
    <property type="entry name" value="Cell_Adh-Cytoskel_Orgn"/>
</dbReference>
<evidence type="ECO:0000259" key="6">
    <source>
        <dbReference type="PROSITE" id="PS50835"/>
    </source>
</evidence>
<dbReference type="InterPro" id="IPR007110">
    <property type="entry name" value="Ig-like_dom"/>
</dbReference>
<keyword evidence="1 5" id="KW-0732">Signal</keyword>
<dbReference type="SUPFAM" id="SSF49265">
    <property type="entry name" value="Fibronectin type III"/>
    <property type="match status" value="1"/>
</dbReference>
<dbReference type="SMART" id="SM00409">
    <property type="entry name" value="IG"/>
    <property type="match status" value="5"/>
</dbReference>
<dbReference type="AlphaFoldDB" id="A0AAV2BYY5"/>
<dbReference type="FunFam" id="2.60.40.10:FF:000032">
    <property type="entry name" value="palladin isoform X1"/>
    <property type="match status" value="1"/>
</dbReference>
<dbReference type="InterPro" id="IPR036116">
    <property type="entry name" value="FN3_sf"/>
</dbReference>
<dbReference type="InterPro" id="IPR013783">
    <property type="entry name" value="Ig-like_fold"/>
</dbReference>
<dbReference type="GO" id="GO:0043025">
    <property type="term" value="C:neuronal cell body"/>
    <property type="evidence" value="ECO:0007669"/>
    <property type="project" value="TreeGrafter"/>
</dbReference>
<dbReference type="GO" id="GO:0050808">
    <property type="term" value="P:synapse organization"/>
    <property type="evidence" value="ECO:0007669"/>
    <property type="project" value="TreeGrafter"/>
</dbReference>
<dbReference type="SMART" id="SM00060">
    <property type="entry name" value="FN3"/>
    <property type="match status" value="1"/>
</dbReference>
<feature type="domain" description="Ig-like" evidence="6">
    <location>
        <begin position="25"/>
        <end position="119"/>
    </location>
</feature>
<dbReference type="Pfam" id="PF13927">
    <property type="entry name" value="Ig_3"/>
    <property type="match status" value="1"/>
</dbReference>
<keyword evidence="4" id="KW-0393">Immunoglobulin domain</keyword>
<feature type="domain" description="Ig-like" evidence="6">
    <location>
        <begin position="214"/>
        <end position="301"/>
    </location>
</feature>
<dbReference type="PANTHER" id="PTHR45080">
    <property type="entry name" value="CONTACTIN 5"/>
    <property type="match status" value="1"/>
</dbReference>
<dbReference type="Pfam" id="PF07679">
    <property type="entry name" value="I-set"/>
    <property type="match status" value="3"/>
</dbReference>
<feature type="domain" description="Fibronectin type-III" evidence="7">
    <location>
        <begin position="505"/>
        <end position="606"/>
    </location>
</feature>
<comment type="caution">
    <text evidence="8">The sequence shown here is derived from an EMBL/GenBank/DDBJ whole genome shotgun (WGS) entry which is preliminary data.</text>
</comment>
<dbReference type="CDD" id="cd00063">
    <property type="entry name" value="FN3"/>
    <property type="match status" value="1"/>
</dbReference>
<evidence type="ECO:0000256" key="5">
    <source>
        <dbReference type="SAM" id="SignalP"/>
    </source>
</evidence>
<evidence type="ECO:0008006" key="10">
    <source>
        <dbReference type="Google" id="ProtNLM"/>
    </source>
</evidence>
<evidence type="ECO:0000259" key="7">
    <source>
        <dbReference type="PROSITE" id="PS50853"/>
    </source>
</evidence>
<keyword evidence="9" id="KW-1185">Reference proteome</keyword>
<feature type="domain" description="Ig-like" evidence="6">
    <location>
        <begin position="304"/>
        <end position="399"/>
    </location>
</feature>
<dbReference type="InterPro" id="IPR036179">
    <property type="entry name" value="Ig-like_dom_sf"/>
</dbReference>
<dbReference type="GO" id="GO:0005886">
    <property type="term" value="C:plasma membrane"/>
    <property type="evidence" value="ECO:0007669"/>
    <property type="project" value="TreeGrafter"/>
</dbReference>
<evidence type="ECO:0000256" key="2">
    <source>
        <dbReference type="ARBA" id="ARBA00022737"/>
    </source>
</evidence>
<dbReference type="GO" id="GO:0008046">
    <property type="term" value="F:axon guidance receptor activity"/>
    <property type="evidence" value="ECO:0007669"/>
    <property type="project" value="TreeGrafter"/>
</dbReference>
<dbReference type="PROSITE" id="PS50853">
    <property type="entry name" value="FN3"/>
    <property type="match status" value="1"/>
</dbReference>
<dbReference type="SMART" id="SM00408">
    <property type="entry name" value="IGc2"/>
    <property type="match status" value="5"/>
</dbReference>
<dbReference type="Proteomes" id="UP001497382">
    <property type="component" value="Unassembled WGS sequence"/>
</dbReference>
<evidence type="ECO:0000256" key="4">
    <source>
        <dbReference type="ARBA" id="ARBA00023319"/>
    </source>
</evidence>
<dbReference type="CDD" id="cd00096">
    <property type="entry name" value="Ig"/>
    <property type="match status" value="2"/>
</dbReference>
<dbReference type="InterPro" id="IPR003599">
    <property type="entry name" value="Ig_sub"/>
</dbReference>
<evidence type="ECO:0000313" key="8">
    <source>
        <dbReference type="EMBL" id="CAL1301492.1"/>
    </source>
</evidence>
<dbReference type="Pfam" id="PF00041">
    <property type="entry name" value="fn3"/>
    <property type="match status" value="1"/>
</dbReference>
<dbReference type="EMBL" id="CAXIEN010000719">
    <property type="protein sequence ID" value="CAL1301492.1"/>
    <property type="molecule type" value="Genomic_DNA"/>
</dbReference>
<evidence type="ECO:0000256" key="3">
    <source>
        <dbReference type="ARBA" id="ARBA00023157"/>
    </source>
</evidence>
<feature type="signal peptide" evidence="5">
    <location>
        <begin position="1"/>
        <end position="20"/>
    </location>
</feature>
<evidence type="ECO:0000313" key="9">
    <source>
        <dbReference type="Proteomes" id="UP001497382"/>
    </source>
</evidence>
<organism evidence="8 9">
    <name type="scientific">Larinioides sclopetarius</name>
    <dbReference type="NCBI Taxonomy" id="280406"/>
    <lineage>
        <taxon>Eukaryota</taxon>
        <taxon>Metazoa</taxon>
        <taxon>Ecdysozoa</taxon>
        <taxon>Arthropoda</taxon>
        <taxon>Chelicerata</taxon>
        <taxon>Arachnida</taxon>
        <taxon>Araneae</taxon>
        <taxon>Araneomorphae</taxon>
        <taxon>Entelegynae</taxon>
        <taxon>Araneoidea</taxon>
        <taxon>Araneidae</taxon>
        <taxon>Larinioides</taxon>
    </lineage>
</organism>
<dbReference type="InterPro" id="IPR003961">
    <property type="entry name" value="FN3_dom"/>
</dbReference>
<proteinExistence type="predicted"/>
<dbReference type="GO" id="GO:0007156">
    <property type="term" value="P:homophilic cell adhesion via plasma membrane adhesion molecules"/>
    <property type="evidence" value="ECO:0007669"/>
    <property type="project" value="TreeGrafter"/>
</dbReference>
<dbReference type="PANTHER" id="PTHR45080:SF8">
    <property type="entry name" value="IG-LIKE DOMAIN-CONTAINING PROTEIN"/>
    <property type="match status" value="1"/>
</dbReference>
<evidence type="ECO:0000256" key="1">
    <source>
        <dbReference type="ARBA" id="ARBA00022729"/>
    </source>
</evidence>
<keyword evidence="2" id="KW-0677">Repeat</keyword>
<name>A0AAV2BYY5_9ARAC</name>
<keyword evidence="3" id="KW-1015">Disulfide bond</keyword>